<dbReference type="InterPro" id="IPR037046">
    <property type="entry name" value="AlkA_N_sf"/>
</dbReference>
<evidence type="ECO:0000256" key="4">
    <source>
        <dbReference type="ARBA" id="ARBA00022603"/>
    </source>
</evidence>
<feature type="domain" description="HTH araC/xylS-type" evidence="14">
    <location>
        <begin position="98"/>
        <end position="196"/>
    </location>
</feature>
<dbReference type="Gene3D" id="3.40.10.10">
    <property type="entry name" value="DNA Methylphosphotriester Repair Domain"/>
    <property type="match status" value="1"/>
</dbReference>
<evidence type="ECO:0000259" key="14">
    <source>
        <dbReference type="PROSITE" id="PS01124"/>
    </source>
</evidence>
<sequence length="499" mass="52658">MTAARTDRTAGTFPDAELAYRAVSSRDPRFDGRVYVGVLSTGIYCRPSCPSRTPLPENCVFHASAAACVSAGFRACRRCRPDAQPGSRDWDLDADLAGRALRLLEQGVADDEGVAGLAARLAVSPRHLHRVLIAQLGASPADLARTRRAQVARMLVEETDLPLSHVAFAAGFRSVRQFNDVMRAHVGAPPSSLRAPRLPSVPAGPPAGARLDGSSLELRLRHRAPFDAGAWLAHVSARAVPGLEEVHGTVVRRVLPGRLGPVLAELDLTDGVVARLVLPSLDGLTSAVGRLRHWADLDADPARVDEVLGDDPFLAPLVAARPGLRVVGTVDAAELALRTVLGQQVSVAGARTLTARLVDALGEISPWGLRAFPTPAAVAAAGEDGLFALGLTRARAAALAGLAAALDGGLDLAPGADRERSRAALAALPGIGPWTVDYIALRALGDPDAFPAHDLVLRKVLGGVSPAEARGRAERWRPWRGYAAQHLWTSLIDRRGDSR</sequence>
<evidence type="ECO:0000256" key="7">
    <source>
        <dbReference type="ARBA" id="ARBA00022763"/>
    </source>
</evidence>
<dbReference type="Gene3D" id="1.10.340.30">
    <property type="entry name" value="Hypothetical protein, domain 2"/>
    <property type="match status" value="1"/>
</dbReference>
<dbReference type="SMART" id="SM00342">
    <property type="entry name" value="HTH_ARAC"/>
    <property type="match status" value="1"/>
</dbReference>
<dbReference type="SUPFAM" id="SSF57884">
    <property type="entry name" value="Ada DNA repair protein, N-terminal domain (N-Ada 10)"/>
    <property type="match status" value="1"/>
</dbReference>
<reference evidence="15 16" key="1">
    <citation type="submission" date="2019-07" db="EMBL/GenBank/DDBJ databases">
        <title>Whole genome shotgun sequence of Actinotalea fermentans NBRC 105374.</title>
        <authorList>
            <person name="Hosoyama A."/>
            <person name="Uohara A."/>
            <person name="Ohji S."/>
            <person name="Ichikawa N."/>
        </authorList>
    </citation>
    <scope>NUCLEOTIDE SEQUENCE [LARGE SCALE GENOMIC DNA]</scope>
    <source>
        <strain evidence="15 16">NBRC 105374</strain>
    </source>
</reference>
<evidence type="ECO:0000256" key="1">
    <source>
        <dbReference type="ARBA" id="ARBA00000086"/>
    </source>
</evidence>
<keyword evidence="10" id="KW-0238">DNA-binding</keyword>
<dbReference type="Pfam" id="PF00730">
    <property type="entry name" value="HhH-GPD"/>
    <property type="match status" value="1"/>
</dbReference>
<keyword evidence="12" id="KW-0804">Transcription</keyword>
<dbReference type="InterPro" id="IPR018060">
    <property type="entry name" value="HTH_AraC"/>
</dbReference>
<dbReference type="GO" id="GO:0032131">
    <property type="term" value="F:alkylated DNA binding"/>
    <property type="evidence" value="ECO:0007669"/>
    <property type="project" value="TreeGrafter"/>
</dbReference>
<dbReference type="FunFam" id="3.40.10.10:FF:000001">
    <property type="entry name" value="DNA-3-methyladenine glycosylase 2"/>
    <property type="match status" value="1"/>
</dbReference>
<dbReference type="GO" id="GO:0032259">
    <property type="term" value="P:methylation"/>
    <property type="evidence" value="ECO:0007669"/>
    <property type="project" value="UniProtKB-KW"/>
</dbReference>
<keyword evidence="4" id="KW-0489">Methyltransferase</keyword>
<dbReference type="EMBL" id="BJYK01000006">
    <property type="protein sequence ID" value="GEN80317.1"/>
    <property type="molecule type" value="Genomic_DNA"/>
</dbReference>
<evidence type="ECO:0000256" key="12">
    <source>
        <dbReference type="ARBA" id="ARBA00023163"/>
    </source>
</evidence>
<dbReference type="AlphaFoldDB" id="A0A511YYP1"/>
<organism evidence="15 16">
    <name type="scientific">Actinotalea fermentans</name>
    <dbReference type="NCBI Taxonomy" id="43671"/>
    <lineage>
        <taxon>Bacteria</taxon>
        <taxon>Bacillati</taxon>
        <taxon>Actinomycetota</taxon>
        <taxon>Actinomycetes</taxon>
        <taxon>Micrococcales</taxon>
        <taxon>Cellulomonadaceae</taxon>
        <taxon>Actinotalea</taxon>
    </lineage>
</organism>
<dbReference type="OrthoDB" id="9811249at2"/>
<comment type="caution">
    <text evidence="15">The sequence shown here is derived from an EMBL/GenBank/DDBJ whole genome shotgun (WGS) entry which is preliminary data.</text>
</comment>
<dbReference type="InterPro" id="IPR003265">
    <property type="entry name" value="HhH-GPD_domain"/>
</dbReference>
<dbReference type="InterPro" id="IPR051912">
    <property type="entry name" value="Alkylbase_DNA_Glycosylase/TA"/>
</dbReference>
<dbReference type="EC" id="3.2.2.21" evidence="3"/>
<dbReference type="GO" id="GO:0008168">
    <property type="term" value="F:methyltransferase activity"/>
    <property type="evidence" value="ECO:0007669"/>
    <property type="project" value="UniProtKB-KW"/>
</dbReference>
<evidence type="ECO:0000256" key="11">
    <source>
        <dbReference type="ARBA" id="ARBA00023159"/>
    </source>
</evidence>
<dbReference type="SUPFAM" id="SSF55945">
    <property type="entry name" value="TATA-box binding protein-like"/>
    <property type="match status" value="1"/>
</dbReference>
<keyword evidence="13" id="KW-0234">DNA repair</keyword>
<keyword evidence="16" id="KW-1185">Reference proteome</keyword>
<dbReference type="GO" id="GO:0043565">
    <property type="term" value="F:sequence-specific DNA binding"/>
    <property type="evidence" value="ECO:0007669"/>
    <property type="project" value="InterPro"/>
</dbReference>
<name>A0A511YYP1_9CELL</name>
<dbReference type="SMART" id="SM00478">
    <property type="entry name" value="ENDO3c"/>
    <property type="match status" value="1"/>
</dbReference>
<dbReference type="InterPro" id="IPR011257">
    <property type="entry name" value="DNA_glycosylase"/>
</dbReference>
<keyword evidence="5" id="KW-0808">Transferase</keyword>
<dbReference type="GO" id="GO:0006307">
    <property type="term" value="P:DNA alkylation repair"/>
    <property type="evidence" value="ECO:0007669"/>
    <property type="project" value="TreeGrafter"/>
</dbReference>
<evidence type="ECO:0000256" key="8">
    <source>
        <dbReference type="ARBA" id="ARBA00022833"/>
    </source>
</evidence>
<keyword evidence="8" id="KW-0862">Zinc</keyword>
<dbReference type="GO" id="GO:0008270">
    <property type="term" value="F:zinc ion binding"/>
    <property type="evidence" value="ECO:0007669"/>
    <property type="project" value="InterPro"/>
</dbReference>
<keyword evidence="9" id="KW-0805">Transcription regulation</keyword>
<dbReference type="Pfam" id="PF06029">
    <property type="entry name" value="AlkA_N"/>
    <property type="match status" value="1"/>
</dbReference>
<dbReference type="GO" id="GO:0003700">
    <property type="term" value="F:DNA-binding transcription factor activity"/>
    <property type="evidence" value="ECO:0007669"/>
    <property type="project" value="InterPro"/>
</dbReference>
<dbReference type="InterPro" id="IPR009057">
    <property type="entry name" value="Homeodomain-like_sf"/>
</dbReference>
<dbReference type="Pfam" id="PF02805">
    <property type="entry name" value="Ada_Zn_binding"/>
    <property type="match status" value="1"/>
</dbReference>
<evidence type="ECO:0000256" key="9">
    <source>
        <dbReference type="ARBA" id="ARBA00023015"/>
    </source>
</evidence>
<evidence type="ECO:0000313" key="16">
    <source>
        <dbReference type="Proteomes" id="UP000321484"/>
    </source>
</evidence>
<dbReference type="SUPFAM" id="SSF48150">
    <property type="entry name" value="DNA-glycosylase"/>
    <property type="match status" value="1"/>
</dbReference>
<keyword evidence="7" id="KW-0227">DNA damage</keyword>
<proteinExistence type="predicted"/>
<dbReference type="GO" id="GO:0006285">
    <property type="term" value="P:base-excision repair, AP site formation"/>
    <property type="evidence" value="ECO:0007669"/>
    <property type="project" value="TreeGrafter"/>
</dbReference>
<evidence type="ECO:0000313" key="15">
    <source>
        <dbReference type="EMBL" id="GEN80317.1"/>
    </source>
</evidence>
<dbReference type="PANTHER" id="PTHR43003">
    <property type="entry name" value="DNA-3-METHYLADENINE GLYCOSYLASE"/>
    <property type="match status" value="1"/>
</dbReference>
<evidence type="ECO:0000256" key="2">
    <source>
        <dbReference type="ARBA" id="ARBA00001947"/>
    </source>
</evidence>
<dbReference type="PROSITE" id="PS01124">
    <property type="entry name" value="HTH_ARAC_FAMILY_2"/>
    <property type="match status" value="1"/>
</dbReference>
<dbReference type="PANTHER" id="PTHR43003:SF13">
    <property type="entry name" value="DNA-3-METHYLADENINE GLYCOSYLASE 2"/>
    <property type="match status" value="1"/>
</dbReference>
<dbReference type="InterPro" id="IPR035451">
    <property type="entry name" value="Ada-like_dom_sf"/>
</dbReference>
<comment type="cofactor">
    <cofactor evidence="2">
        <name>Zn(2+)</name>
        <dbReference type="ChEBI" id="CHEBI:29105"/>
    </cofactor>
</comment>
<dbReference type="RefSeq" id="WP_146819588.1">
    <property type="nucleotide sequence ID" value="NZ_BJYK01000006.1"/>
</dbReference>
<dbReference type="GO" id="GO:0008725">
    <property type="term" value="F:DNA-3-methyladenine glycosylase activity"/>
    <property type="evidence" value="ECO:0007669"/>
    <property type="project" value="TreeGrafter"/>
</dbReference>
<comment type="catalytic activity">
    <reaction evidence="1">
        <text>Hydrolysis of alkylated DNA, releasing 3-methyladenine, 3-methylguanine, 7-methylguanine and 7-methyladenine.</text>
        <dbReference type="EC" id="3.2.2.21"/>
    </reaction>
</comment>
<dbReference type="SUPFAM" id="SSF46689">
    <property type="entry name" value="Homeodomain-like"/>
    <property type="match status" value="1"/>
</dbReference>
<evidence type="ECO:0000256" key="10">
    <source>
        <dbReference type="ARBA" id="ARBA00023125"/>
    </source>
</evidence>
<dbReference type="GO" id="GO:0043916">
    <property type="term" value="F:DNA-7-methylguanine glycosylase activity"/>
    <property type="evidence" value="ECO:0007669"/>
    <property type="project" value="TreeGrafter"/>
</dbReference>
<dbReference type="SMART" id="SM01009">
    <property type="entry name" value="AlkA_N"/>
    <property type="match status" value="1"/>
</dbReference>
<evidence type="ECO:0000256" key="6">
    <source>
        <dbReference type="ARBA" id="ARBA00022723"/>
    </source>
</evidence>
<dbReference type="Pfam" id="PF12833">
    <property type="entry name" value="HTH_18"/>
    <property type="match status" value="1"/>
</dbReference>
<dbReference type="InterPro" id="IPR004026">
    <property type="entry name" value="Ada_DNA_repair_Zn-bd"/>
</dbReference>
<dbReference type="GO" id="GO:0032993">
    <property type="term" value="C:protein-DNA complex"/>
    <property type="evidence" value="ECO:0007669"/>
    <property type="project" value="TreeGrafter"/>
</dbReference>
<dbReference type="Proteomes" id="UP000321484">
    <property type="component" value="Unassembled WGS sequence"/>
</dbReference>
<gene>
    <name evidence="15" type="ORF">AFE02nite_20510</name>
</gene>
<dbReference type="Gene3D" id="3.30.310.20">
    <property type="entry name" value="DNA-3-methyladenine glycosylase AlkA, N-terminal domain"/>
    <property type="match status" value="1"/>
</dbReference>
<dbReference type="GO" id="GO:0005737">
    <property type="term" value="C:cytoplasm"/>
    <property type="evidence" value="ECO:0007669"/>
    <property type="project" value="TreeGrafter"/>
</dbReference>
<protein>
    <recommendedName>
        <fullName evidence="3">DNA-3-methyladenine glycosylase II</fullName>
        <ecNumber evidence="3">3.2.2.21</ecNumber>
    </recommendedName>
</protein>
<evidence type="ECO:0000256" key="3">
    <source>
        <dbReference type="ARBA" id="ARBA00012000"/>
    </source>
</evidence>
<dbReference type="CDD" id="cd00056">
    <property type="entry name" value="ENDO3c"/>
    <property type="match status" value="1"/>
</dbReference>
<dbReference type="InterPro" id="IPR023170">
    <property type="entry name" value="HhH_base_excis_C"/>
</dbReference>
<accession>A0A511YYP1</accession>
<keyword evidence="11" id="KW-0010">Activator</keyword>
<dbReference type="Gene3D" id="1.10.1670.10">
    <property type="entry name" value="Helix-hairpin-Helix base-excision DNA repair enzymes (C-terminal)"/>
    <property type="match status" value="1"/>
</dbReference>
<keyword evidence="6" id="KW-0479">Metal-binding</keyword>
<dbReference type="InterPro" id="IPR010316">
    <property type="entry name" value="AlkA_N"/>
</dbReference>
<evidence type="ECO:0000256" key="5">
    <source>
        <dbReference type="ARBA" id="ARBA00022679"/>
    </source>
</evidence>
<evidence type="ECO:0000256" key="13">
    <source>
        <dbReference type="ARBA" id="ARBA00023204"/>
    </source>
</evidence>
<dbReference type="Gene3D" id="1.10.10.60">
    <property type="entry name" value="Homeodomain-like"/>
    <property type="match status" value="1"/>
</dbReference>